<comment type="similarity">
    <text evidence="1">Belongs to the protein kinase superfamily. ADCK protein kinase family.</text>
</comment>
<dbReference type="InterPro" id="IPR004147">
    <property type="entry name" value="ABC1_dom"/>
</dbReference>
<evidence type="ECO:0000313" key="4">
    <source>
        <dbReference type="EMBL" id="MDH6064917.1"/>
    </source>
</evidence>
<feature type="transmembrane region" description="Helical" evidence="2">
    <location>
        <begin position="6"/>
        <end position="22"/>
    </location>
</feature>
<keyword evidence="2" id="KW-0472">Membrane</keyword>
<dbReference type="Gene3D" id="1.10.510.10">
    <property type="entry name" value="Transferase(Phosphotransferase) domain 1"/>
    <property type="match status" value="1"/>
</dbReference>
<protein>
    <submittedName>
        <fullName evidence="4">AarF/UbiB family protein</fullName>
    </submittedName>
</protein>
<comment type="caution">
    <text evidence="4">The sequence shown here is derived from an EMBL/GenBank/DDBJ whole genome shotgun (WGS) entry which is preliminary data.</text>
</comment>
<dbReference type="Pfam" id="PF03109">
    <property type="entry name" value="ABC1"/>
    <property type="match status" value="1"/>
</dbReference>
<dbReference type="AlphaFoldDB" id="A0AA43KFS6"/>
<feature type="transmembrane region" description="Helical" evidence="2">
    <location>
        <begin position="545"/>
        <end position="572"/>
    </location>
</feature>
<dbReference type="PANTHER" id="PTHR10566">
    <property type="entry name" value="CHAPERONE-ACTIVITY OF BC1 COMPLEX CABC1 -RELATED"/>
    <property type="match status" value="1"/>
</dbReference>
<keyword evidence="2" id="KW-1133">Transmembrane helix</keyword>
<dbReference type="Proteomes" id="UP001159370">
    <property type="component" value="Unassembled WGS sequence"/>
</dbReference>
<reference evidence="4 5" key="1">
    <citation type="journal article" date="2023" name="J. Phycol.">
        <title>Chrysosporum ovalisporum is synonymous with the true-branching cyanobacterium Umezakia natans (Nostocales/Aphanizomenonaceae).</title>
        <authorList>
            <person name="McGregor G.B."/>
            <person name="Sendall B.C."/>
            <person name="Niiyama Y."/>
            <person name="Tuji A."/>
            <person name="Willis A."/>
        </authorList>
    </citation>
    <scope>NUCLEOTIDE SEQUENCE [LARGE SCALE GENOMIC DNA]</scope>
    <source>
        <strain evidence="4 5">FSS-62</strain>
    </source>
</reference>
<dbReference type="InterPro" id="IPR050154">
    <property type="entry name" value="UbiB_kinase"/>
</dbReference>
<name>A0AA43KFS6_9CYAN</name>
<dbReference type="InterPro" id="IPR011009">
    <property type="entry name" value="Kinase-like_dom_sf"/>
</dbReference>
<accession>A0AA43KFS6</accession>
<dbReference type="RefSeq" id="WP_280651410.1">
    <property type="nucleotide sequence ID" value="NZ_JANQDL010000097.1"/>
</dbReference>
<dbReference type="PANTHER" id="PTHR10566:SF113">
    <property type="entry name" value="PROTEIN ACTIVITY OF BC1 COMPLEX KINASE 7, CHLOROPLASTIC"/>
    <property type="match status" value="1"/>
</dbReference>
<evidence type="ECO:0000313" key="5">
    <source>
        <dbReference type="Proteomes" id="UP001159370"/>
    </source>
</evidence>
<dbReference type="CDD" id="cd05121">
    <property type="entry name" value="ABC1_ADCK3-like"/>
    <property type="match status" value="1"/>
</dbReference>
<evidence type="ECO:0000259" key="3">
    <source>
        <dbReference type="Pfam" id="PF03109"/>
    </source>
</evidence>
<feature type="domain" description="ABC1 atypical kinase-like" evidence="3">
    <location>
        <begin position="141"/>
        <end position="394"/>
    </location>
</feature>
<proteinExistence type="inferred from homology"/>
<gene>
    <name evidence="4" type="ORF">NWP23_14385</name>
</gene>
<feature type="transmembrane region" description="Helical" evidence="2">
    <location>
        <begin position="71"/>
        <end position="89"/>
    </location>
</feature>
<dbReference type="SUPFAM" id="SSF56112">
    <property type="entry name" value="Protein kinase-like (PK-like)"/>
    <property type="match status" value="1"/>
</dbReference>
<dbReference type="GeneID" id="83685225"/>
<evidence type="ECO:0000256" key="2">
    <source>
        <dbReference type="SAM" id="Phobius"/>
    </source>
</evidence>
<dbReference type="EMBL" id="JANQDL010000097">
    <property type="protein sequence ID" value="MDH6064917.1"/>
    <property type="molecule type" value="Genomic_DNA"/>
</dbReference>
<keyword evidence="2" id="KW-0812">Transmembrane</keyword>
<sequence>MNWQIPYLSICDFWFSLHLLLVKQMKKYIPTQFVKKKERKTLKKKYIPTPLVEKKDRKKVPIVEQLKNRRFSIVYVIWRFAIYFLGILFRRFTGKADIQKTAVELRDIFEDLGGLWVKTGQLLALRTDLFPDEVCDELIRLQYGALGFPMELVRSTIEAELGVPMDKVFESFDEEPLAAASIAQIHTAVLSKNKLPVIVKIQRPGLEDAFRRDLQVIKLFANSLQFLNIAKYLRFDEAVLEVEKIFTEELDYRYEASNMERMKKTLREHGVYTPSVYKKYSKRRILVMEYIPGVLMADYIQALNNDPAKVKKWDEENKVNRKKLGENLFLSLFRQIFEDNLYHADLHPGNIFLLRNSKFVLIDLGSVGSLDKDLRNNYLNYNNALAREDFPKAADYIIRFAVDIPRVNISRVRAEMATAIEDWASKSRLDGLSYKEKSLGGATSEISKVSIKYNVPSNWGFLKVSRSLLTLDGSLQYLIPNFSALKLIKRYNKEAQSRALIQSFSFETIAKSINEFFGAVDEYNNLILPKLRERTIPFEGSINKFALFLASILRAVSSATFISGFALAYIFLYQHHFVIIKLIHNPLFDEITTQFPRIPYLEWILIFMGINLISRSLSACSVILEKKEYEAKGIL</sequence>
<evidence type="ECO:0000256" key="1">
    <source>
        <dbReference type="ARBA" id="ARBA00009670"/>
    </source>
</evidence>
<organism evidence="4 5">
    <name type="scientific">Umezakia ovalisporum FSS-62</name>
    <dbReference type="NCBI Taxonomy" id="2971776"/>
    <lineage>
        <taxon>Bacteria</taxon>
        <taxon>Bacillati</taxon>
        <taxon>Cyanobacteriota</taxon>
        <taxon>Cyanophyceae</taxon>
        <taxon>Nostocales</taxon>
        <taxon>Nodulariaceae</taxon>
        <taxon>Umezakia</taxon>
    </lineage>
</organism>